<name>A0A3Q7NT50_CALUR</name>
<reference evidence="3" key="2">
    <citation type="submission" date="2025-04" db="UniProtKB">
        <authorList>
            <consortium name="RefSeq"/>
        </authorList>
    </citation>
    <scope>IDENTIFICATION</scope>
    <source>
        <tissue evidence="3">Blood</tissue>
    </source>
</reference>
<evidence type="ECO:0000313" key="2">
    <source>
        <dbReference type="RefSeq" id="XP_025724451.1"/>
    </source>
</evidence>
<evidence type="ECO:0000313" key="3">
    <source>
        <dbReference type="RefSeq" id="XP_025724473.1"/>
    </source>
</evidence>
<dbReference type="RefSeq" id="XP_025724473.1">
    <property type="nucleotide sequence ID" value="XM_025868688.1"/>
</dbReference>
<dbReference type="RefSeq" id="XP_025724451.1">
    <property type="nucleotide sequence ID" value="XM_025868666.1"/>
</dbReference>
<organism evidence="1 3">
    <name type="scientific">Callorhinus ursinus</name>
    <name type="common">Northern fur seal</name>
    <dbReference type="NCBI Taxonomy" id="34884"/>
    <lineage>
        <taxon>Eukaryota</taxon>
        <taxon>Metazoa</taxon>
        <taxon>Chordata</taxon>
        <taxon>Craniata</taxon>
        <taxon>Vertebrata</taxon>
        <taxon>Euteleostomi</taxon>
        <taxon>Mammalia</taxon>
        <taxon>Eutheria</taxon>
        <taxon>Laurasiatheria</taxon>
        <taxon>Carnivora</taxon>
        <taxon>Caniformia</taxon>
        <taxon>Pinnipedia</taxon>
        <taxon>Otariidae</taxon>
        <taxon>Callorhinus</taxon>
    </lineage>
</organism>
<proteinExistence type="predicted"/>
<protein>
    <submittedName>
        <fullName evidence="2">Uncharacterized protein LOC112821403 isoform X1</fullName>
    </submittedName>
    <submittedName>
        <fullName evidence="3">Uncharacterized protein LOC112821426 isoform X1</fullName>
    </submittedName>
</protein>
<evidence type="ECO:0000313" key="1">
    <source>
        <dbReference type="Proteomes" id="UP000286641"/>
    </source>
</evidence>
<reference key="1">
    <citation type="submission" date="2019-01" db="UniProtKB">
        <authorList>
            <consortium name="RefSeq"/>
        </authorList>
    </citation>
    <scope>IDENTIFICATION</scope>
    <source>
        <tissue evidence="2">Blood</tissue>
    </source>
</reference>
<dbReference type="AlphaFoldDB" id="A0A3Q7NT50"/>
<dbReference type="Proteomes" id="UP000286641">
    <property type="component" value="Unplaced"/>
</dbReference>
<gene>
    <name evidence="3" type="primary">LOC112821426</name>
    <name evidence="2" type="synonym">LOC112821403</name>
</gene>
<sequence length="210" mass="23318">MIVNTCPQILWVVSCKPCEAELRPPAAACPDLKVFPEGRCGPASQVALQTTETRSGQTRRSLLARPGLQRPAPPRSPCRMLTAAPKQYGFTLSNLEKRSKRDNVLRICLQQKEHTGCPMCGSPDIVLWNKFRPETKTEERRLQVPGRCRIDVPSVVSVANPTLQMMKPERKEAAHSSKSQCGHLVPGLPISSTNSLYFSLLLKIYLCLDP</sequence>
<accession>A0A3Q7NT50</accession>
<keyword evidence="1" id="KW-1185">Reference proteome</keyword>